<dbReference type="InterPro" id="IPR036291">
    <property type="entry name" value="NAD(P)-bd_dom_sf"/>
</dbReference>
<accession>A0A1F6DBU9</accession>
<comment type="similarity">
    <text evidence="1">Belongs to the NAD(P)-dependent epimerase/dehydratase family.</text>
</comment>
<evidence type="ECO:0000313" key="3">
    <source>
        <dbReference type="EMBL" id="OGG58831.1"/>
    </source>
</evidence>
<dbReference type="Pfam" id="PF01370">
    <property type="entry name" value="Epimerase"/>
    <property type="match status" value="1"/>
</dbReference>
<dbReference type="Gene3D" id="3.40.50.720">
    <property type="entry name" value="NAD(P)-binding Rossmann-like Domain"/>
    <property type="match status" value="1"/>
</dbReference>
<evidence type="ECO:0000313" key="4">
    <source>
        <dbReference type="Proteomes" id="UP000176377"/>
    </source>
</evidence>
<gene>
    <name evidence="3" type="ORF">A2765_00420</name>
</gene>
<proteinExistence type="inferred from homology"/>
<dbReference type="Proteomes" id="UP000176377">
    <property type="component" value="Unassembled WGS sequence"/>
</dbReference>
<dbReference type="AlphaFoldDB" id="A0A1F6DBU9"/>
<evidence type="ECO:0000259" key="2">
    <source>
        <dbReference type="Pfam" id="PF01370"/>
    </source>
</evidence>
<name>A0A1F6DBU9_9BACT</name>
<comment type="caution">
    <text evidence="3">The sequence shown here is derived from an EMBL/GenBank/DDBJ whole genome shotgun (WGS) entry which is preliminary data.</text>
</comment>
<sequence length="340" mass="37795">MIMQEGKKTVFITGVAGFLGSHLADAFLAAGYIVKGCDSLLGGYRDNVPEGVEFFEMDLNDFEKTREITKGVDIVYHCAATAYEGLSVFSPYVISKHIIGASMSIMTAAISNDVKRLVLCSSMARYGTQDRVPFTEDMTPKPQDPYGIGKVTTELMLQNLAGVHGMEYVIAVPHNIIGPRQKYDDPYRNVVSIMINRMLQGSQPIIYGDGEQKRCFSFVQDDVGTLFKLAEAPVSGEIINIGPDDEFVSINELSQILARLLDFKLDPIYVTGRPQEVKLANCSADKARKLLGYTTVHTLEEGLQATIDYIRTRGPKPFTYHLDLEIVSDLTPKTWKNRLF</sequence>
<dbReference type="InterPro" id="IPR001509">
    <property type="entry name" value="Epimerase_deHydtase"/>
</dbReference>
<dbReference type="EMBL" id="MFLA01000026">
    <property type="protein sequence ID" value="OGG58831.1"/>
    <property type="molecule type" value="Genomic_DNA"/>
</dbReference>
<dbReference type="SUPFAM" id="SSF51735">
    <property type="entry name" value="NAD(P)-binding Rossmann-fold domains"/>
    <property type="match status" value="1"/>
</dbReference>
<feature type="domain" description="NAD-dependent epimerase/dehydratase" evidence="2">
    <location>
        <begin position="10"/>
        <end position="242"/>
    </location>
</feature>
<reference evidence="3 4" key="1">
    <citation type="journal article" date="2016" name="Nat. Commun.">
        <title>Thousands of microbial genomes shed light on interconnected biogeochemical processes in an aquifer system.</title>
        <authorList>
            <person name="Anantharaman K."/>
            <person name="Brown C.T."/>
            <person name="Hug L.A."/>
            <person name="Sharon I."/>
            <person name="Castelle C.J."/>
            <person name="Probst A.J."/>
            <person name="Thomas B.C."/>
            <person name="Singh A."/>
            <person name="Wilkins M.J."/>
            <person name="Karaoz U."/>
            <person name="Brodie E.L."/>
            <person name="Williams K.H."/>
            <person name="Hubbard S.S."/>
            <person name="Banfield J.F."/>
        </authorList>
    </citation>
    <scope>NUCLEOTIDE SEQUENCE [LARGE SCALE GENOMIC DNA]</scope>
</reference>
<organism evidence="3 4">
    <name type="scientific">Candidatus Kaiserbacteria bacterium RIFCSPHIGHO2_01_FULL_56_24</name>
    <dbReference type="NCBI Taxonomy" id="1798487"/>
    <lineage>
        <taxon>Bacteria</taxon>
        <taxon>Candidatus Kaiseribacteriota</taxon>
    </lineage>
</organism>
<evidence type="ECO:0000256" key="1">
    <source>
        <dbReference type="ARBA" id="ARBA00007637"/>
    </source>
</evidence>
<protein>
    <submittedName>
        <fullName evidence="3">Epimerase</fullName>
    </submittedName>
</protein>
<dbReference type="PANTHER" id="PTHR43000">
    <property type="entry name" value="DTDP-D-GLUCOSE 4,6-DEHYDRATASE-RELATED"/>
    <property type="match status" value="1"/>
</dbReference>